<name>A0A917U044_9ACTN</name>
<dbReference type="Gene3D" id="1.20.5.1930">
    <property type="match status" value="1"/>
</dbReference>
<comment type="caution">
    <text evidence="12">The sequence shown here is derived from an EMBL/GenBank/DDBJ whole genome shotgun (WGS) entry which is preliminary data.</text>
</comment>
<dbReference type="InterPro" id="IPR036890">
    <property type="entry name" value="HATPase_C_sf"/>
</dbReference>
<evidence type="ECO:0000256" key="5">
    <source>
        <dbReference type="ARBA" id="ARBA00022741"/>
    </source>
</evidence>
<feature type="region of interest" description="Disordered" evidence="9">
    <location>
        <begin position="496"/>
        <end position="520"/>
    </location>
</feature>
<keyword evidence="8" id="KW-0902">Two-component regulatory system</keyword>
<dbReference type="GO" id="GO:0046983">
    <property type="term" value="F:protein dimerization activity"/>
    <property type="evidence" value="ECO:0007669"/>
    <property type="project" value="InterPro"/>
</dbReference>
<dbReference type="Pfam" id="PF07730">
    <property type="entry name" value="HisKA_3"/>
    <property type="match status" value="1"/>
</dbReference>
<evidence type="ECO:0000256" key="1">
    <source>
        <dbReference type="ARBA" id="ARBA00000085"/>
    </source>
</evidence>
<evidence type="ECO:0000259" key="11">
    <source>
        <dbReference type="SMART" id="SM00387"/>
    </source>
</evidence>
<dbReference type="SMART" id="SM00387">
    <property type="entry name" value="HATPase_c"/>
    <property type="match status" value="1"/>
</dbReference>
<proteinExistence type="predicted"/>
<dbReference type="EMBL" id="BMPI01000030">
    <property type="protein sequence ID" value="GGM47783.1"/>
    <property type="molecule type" value="Genomic_DNA"/>
</dbReference>
<keyword evidence="3" id="KW-0597">Phosphoprotein</keyword>
<accession>A0A917U044</accession>
<evidence type="ECO:0000256" key="6">
    <source>
        <dbReference type="ARBA" id="ARBA00022777"/>
    </source>
</evidence>
<dbReference type="InterPro" id="IPR050482">
    <property type="entry name" value="Sensor_HK_TwoCompSys"/>
</dbReference>
<feature type="transmembrane region" description="Helical" evidence="10">
    <location>
        <begin position="120"/>
        <end position="145"/>
    </location>
</feature>
<feature type="transmembrane region" description="Helical" evidence="10">
    <location>
        <begin position="157"/>
        <end position="179"/>
    </location>
</feature>
<evidence type="ECO:0000256" key="7">
    <source>
        <dbReference type="ARBA" id="ARBA00022840"/>
    </source>
</evidence>
<keyword evidence="10" id="KW-1133">Transmembrane helix</keyword>
<keyword evidence="10" id="KW-0812">Transmembrane</keyword>
<dbReference type="Pfam" id="PF02518">
    <property type="entry name" value="HATPase_c"/>
    <property type="match status" value="1"/>
</dbReference>
<reference evidence="12" key="1">
    <citation type="journal article" date="2014" name="Int. J. Syst. Evol. Microbiol.">
        <title>Complete genome sequence of Corynebacterium casei LMG S-19264T (=DSM 44701T), isolated from a smear-ripened cheese.</title>
        <authorList>
            <consortium name="US DOE Joint Genome Institute (JGI-PGF)"/>
            <person name="Walter F."/>
            <person name="Albersmeier A."/>
            <person name="Kalinowski J."/>
            <person name="Ruckert C."/>
        </authorList>
    </citation>
    <scope>NUCLEOTIDE SEQUENCE</scope>
    <source>
        <strain evidence="12">JCM 19831</strain>
    </source>
</reference>
<keyword evidence="7" id="KW-0067">ATP-binding</keyword>
<keyword evidence="5" id="KW-0547">Nucleotide-binding</keyword>
<dbReference type="GO" id="GO:0005524">
    <property type="term" value="F:ATP binding"/>
    <property type="evidence" value="ECO:0007669"/>
    <property type="project" value="UniProtKB-KW"/>
</dbReference>
<keyword evidence="13" id="KW-1185">Reference proteome</keyword>
<feature type="domain" description="Histidine kinase/HSP90-like ATPase" evidence="11">
    <location>
        <begin position="426"/>
        <end position="516"/>
    </location>
</feature>
<dbReference type="RefSeq" id="WP_229835914.1">
    <property type="nucleotide sequence ID" value="NZ_BMPI01000030.1"/>
</dbReference>
<feature type="transmembrane region" description="Helical" evidence="10">
    <location>
        <begin position="286"/>
        <end position="304"/>
    </location>
</feature>
<dbReference type="GO" id="GO:0000155">
    <property type="term" value="F:phosphorelay sensor kinase activity"/>
    <property type="evidence" value="ECO:0007669"/>
    <property type="project" value="InterPro"/>
</dbReference>
<keyword evidence="10" id="KW-0472">Membrane</keyword>
<evidence type="ECO:0000256" key="4">
    <source>
        <dbReference type="ARBA" id="ARBA00022679"/>
    </source>
</evidence>
<evidence type="ECO:0000313" key="13">
    <source>
        <dbReference type="Proteomes" id="UP000642070"/>
    </source>
</evidence>
<dbReference type="GO" id="GO:0016020">
    <property type="term" value="C:membrane"/>
    <property type="evidence" value="ECO:0007669"/>
    <property type="project" value="InterPro"/>
</dbReference>
<sequence>MAVAAVVGLASSGVLGPWWSLFVDDAGQLAAALAATLACWITAGRLSGPQRWWRLWMGAATGGWMIGQILWSWYHLYRGIGLPSPSPADVGYLTLPILALAAVVVLAADRPLPGGLRRRPGLPVIVLDGLIVVGALFVLTWSTALGSVVRASAATPLAYSVAIAYPVTDLLLAVIVILLVASAPAANRAQLVPLGAGLFCLSLSDSVFAYLVSSGAQAVSPLADAGFIAGHALVAVAALTPVSDASAPAVHRPVRWGHLLLPYVPVAAVGVLFIGQRVRGDPMDTVEILGVAVVILLLVVRQALTLAESASLVASRTRLVLAGDEARRRLERDLHDGVQQRLVSLGLEVRRAEAIVPGELPQLRQQLSTVADGLRGTADDLRELTRGVHPAMLTEGGLRPALRTLARRSGLPAVVDVHLDGRLPEPVEIAAYYVVAEALTNAAKYAQATSVEVGAAVHGGSLHLSVCDDGVGGADLRHGTGLIGLFDRVEALGGRLTVESPPGSGTRLSADLPLDEPASA</sequence>
<protein>
    <recommendedName>
        <fullName evidence="2">histidine kinase</fullName>
        <ecNumber evidence="2">2.7.13.3</ecNumber>
    </recommendedName>
</protein>
<feature type="transmembrane region" description="Helical" evidence="10">
    <location>
        <begin position="191"/>
        <end position="212"/>
    </location>
</feature>
<dbReference type="AlphaFoldDB" id="A0A917U044"/>
<dbReference type="PANTHER" id="PTHR24421">
    <property type="entry name" value="NITRATE/NITRITE SENSOR PROTEIN NARX-RELATED"/>
    <property type="match status" value="1"/>
</dbReference>
<keyword evidence="6" id="KW-0418">Kinase</keyword>
<dbReference type="Gene3D" id="3.30.565.10">
    <property type="entry name" value="Histidine kinase-like ATPase, C-terminal domain"/>
    <property type="match status" value="1"/>
</dbReference>
<dbReference type="CDD" id="cd16917">
    <property type="entry name" value="HATPase_UhpB-NarQ-NarX-like"/>
    <property type="match status" value="1"/>
</dbReference>
<feature type="transmembrane region" description="Helical" evidence="10">
    <location>
        <begin position="256"/>
        <end position="274"/>
    </location>
</feature>
<evidence type="ECO:0000313" key="12">
    <source>
        <dbReference type="EMBL" id="GGM47783.1"/>
    </source>
</evidence>
<keyword evidence="4" id="KW-0808">Transferase</keyword>
<evidence type="ECO:0000256" key="2">
    <source>
        <dbReference type="ARBA" id="ARBA00012438"/>
    </source>
</evidence>
<dbReference type="InterPro" id="IPR011712">
    <property type="entry name" value="Sig_transdc_His_kin_sub3_dim/P"/>
</dbReference>
<gene>
    <name evidence="12" type="ORF">GCM10007977_056760</name>
</gene>
<organism evidence="12 13">
    <name type="scientific">Dactylosporangium sucinum</name>
    <dbReference type="NCBI Taxonomy" id="1424081"/>
    <lineage>
        <taxon>Bacteria</taxon>
        <taxon>Bacillati</taxon>
        <taxon>Actinomycetota</taxon>
        <taxon>Actinomycetes</taxon>
        <taxon>Micromonosporales</taxon>
        <taxon>Micromonosporaceae</taxon>
        <taxon>Dactylosporangium</taxon>
    </lineage>
</organism>
<dbReference type="EC" id="2.7.13.3" evidence="2"/>
<dbReference type="Proteomes" id="UP000642070">
    <property type="component" value="Unassembled WGS sequence"/>
</dbReference>
<dbReference type="SUPFAM" id="SSF55874">
    <property type="entry name" value="ATPase domain of HSP90 chaperone/DNA topoisomerase II/histidine kinase"/>
    <property type="match status" value="1"/>
</dbReference>
<dbReference type="InterPro" id="IPR003594">
    <property type="entry name" value="HATPase_dom"/>
</dbReference>
<evidence type="ECO:0000256" key="8">
    <source>
        <dbReference type="ARBA" id="ARBA00023012"/>
    </source>
</evidence>
<reference evidence="12" key="2">
    <citation type="submission" date="2020-09" db="EMBL/GenBank/DDBJ databases">
        <authorList>
            <person name="Sun Q."/>
            <person name="Ohkuma M."/>
        </authorList>
    </citation>
    <scope>NUCLEOTIDE SEQUENCE</scope>
    <source>
        <strain evidence="12">JCM 19831</strain>
    </source>
</reference>
<dbReference type="PANTHER" id="PTHR24421:SF10">
    <property type="entry name" value="NITRATE_NITRITE SENSOR PROTEIN NARQ"/>
    <property type="match status" value="1"/>
</dbReference>
<comment type="catalytic activity">
    <reaction evidence="1">
        <text>ATP + protein L-histidine = ADP + protein N-phospho-L-histidine.</text>
        <dbReference type="EC" id="2.7.13.3"/>
    </reaction>
</comment>
<evidence type="ECO:0000256" key="10">
    <source>
        <dbReference type="SAM" id="Phobius"/>
    </source>
</evidence>
<evidence type="ECO:0000256" key="3">
    <source>
        <dbReference type="ARBA" id="ARBA00022553"/>
    </source>
</evidence>
<feature type="transmembrane region" description="Helical" evidence="10">
    <location>
        <begin position="55"/>
        <end position="74"/>
    </location>
</feature>
<feature type="transmembrane region" description="Helical" evidence="10">
    <location>
        <begin position="90"/>
        <end position="108"/>
    </location>
</feature>
<evidence type="ECO:0000256" key="9">
    <source>
        <dbReference type="SAM" id="MobiDB-lite"/>
    </source>
</evidence>
<feature type="transmembrane region" description="Helical" evidence="10">
    <location>
        <begin position="29"/>
        <end position="48"/>
    </location>
</feature>